<comment type="subcellular location">
    <subcellularLocation>
        <location evidence="1">Endoplasmic reticulum</location>
    </subcellularLocation>
</comment>
<dbReference type="PANTHER" id="PTHR40787">
    <property type="entry name" value="SECRETED PROTEIN"/>
    <property type="match status" value="1"/>
</dbReference>
<evidence type="ECO:0000256" key="1">
    <source>
        <dbReference type="ARBA" id="ARBA00004240"/>
    </source>
</evidence>
<reference evidence="7" key="1">
    <citation type="journal article" date="2014" name="Genome Biol. Evol.">
        <title>Gene Loss Rather Than Gene Gain Is Associated with a Host Jump from Monocots to Dicots in the Smut Fungus Melanopsichium pennsylvanicum.</title>
        <authorList>
            <person name="Sharma R."/>
            <person name="Mishra B."/>
            <person name="Runge F."/>
            <person name="Thines M."/>
        </authorList>
    </citation>
    <scope>NUCLEOTIDE SEQUENCE</scope>
    <source>
        <strain evidence="7">4</strain>
    </source>
</reference>
<dbReference type="GO" id="GO:0015031">
    <property type="term" value="P:protein transport"/>
    <property type="evidence" value="ECO:0007669"/>
    <property type="project" value="UniProtKB-KW"/>
</dbReference>
<feature type="region of interest" description="Disordered" evidence="5">
    <location>
        <begin position="1054"/>
        <end position="1079"/>
    </location>
</feature>
<sequence>MIMMVPTDPQSAAGPSTTKTRKSKSTIHSSERQNQRRWIQLIESWHGSTASTSPRFAKAPSRDDLVEEISAHAQTLCRTIQDKQWLLDAFRFAIAAVLFFQGSDTAPQDDQDLSRVEQLGQQLLQLAIHSIALPYLNTVKMQNAQSSTVEAIEKAVEKFEQWSRRLSLFERLQGSTGMLGLPNLPLRLVLEEETSTVLLCLSSLPHGAELVGSVLQGLSWLVQESATVRLPILAQLLTSAGADYESLSASGLLVCWKDGSESSVWASGPGVRSLTLRELVDFYRGILGTLQQTKSDSEVQALLVALSKGTQGQDAQQAIAELYNTLSASSSDHAEVQSSAINAQRVNDQRFDLPSVKSLFNKVSATGTSIEGRKQLAQQCISTRNTAAVAKRLTQLVDTHDNATVRSFTLSAVSEASKPYKLAPLAAAVLYARPAVGEFRLDLNTSQTLLKEAESLVLQLVRGQNAQKAKDSNLGEALRSVFAVDQRSVVPACQLLALLSATSAEETAALLHEAQQHLAWLRDISALFQDSSSKCVGIDLCWLSAFGGAQQTNGVEKEQASAFEKLLASFSTSHPPPSSFGGRQERPSTADTQMLRYRAAWDQFFHTMLALCGPSSSAPFALVSQSQSLQLLLRAVLREGDVDLYKTLSASSTTTSTLSETQLEDLVLRVSMELFDRANVASTRSRDIRLSSDILSALSSSSSRGKAQKGFIEACCRLSSFKIKSLVKPAAVIEPKEIRETKDKLELISRMLATQADAYRSPELVLDLANKICGEDGGGTVEDKVLIEARCLAMLADAAVASEDFEDAAQFCSRLVEKTTTTWRRSGDLSEVQQQKRVVLGDLAWKSCYQLSKHPGWQDTPSRITMLCHAMSICPATQLNAMLRQYTMLDLQMKEELEGGKVYASTKKAAAAAAAGGGIGIGGGWSMGGARGMGDVFTAQTAATMGAGLVGTAANLLPLSFSPLSYFGGSSYTDVKGNSASIVGGGSVNEQANAAIGVGVGRSNVDERTAKLFDFDSVSGASNSQVAGERGYVDPTERAVRAARAARDFLGWKHSTVQQDQNSNGEENDGRVLSRQGGGATASGFGGFSLSKGVGWLIGDERH</sequence>
<feature type="region of interest" description="Disordered" evidence="5">
    <location>
        <begin position="1"/>
        <end position="34"/>
    </location>
</feature>
<accession>A0A077R5X7</accession>
<dbReference type="PANTHER" id="PTHR40787:SF3">
    <property type="entry name" value="PROTEIN TRANSPORT PROTEIN SEC39"/>
    <property type="match status" value="1"/>
</dbReference>
<evidence type="ECO:0000313" key="7">
    <source>
        <dbReference type="EMBL" id="CDI52444.1"/>
    </source>
</evidence>
<dbReference type="Pfam" id="PF08314">
    <property type="entry name" value="Sec39"/>
    <property type="match status" value="1"/>
</dbReference>
<proteinExistence type="predicted"/>
<protein>
    <submittedName>
        <fullName evidence="7">Sec39-domain-containing protein</fullName>
    </submittedName>
</protein>
<evidence type="ECO:0000256" key="5">
    <source>
        <dbReference type="SAM" id="MobiDB-lite"/>
    </source>
</evidence>
<keyword evidence="4" id="KW-0653">Protein transport</keyword>
<evidence type="ECO:0000256" key="4">
    <source>
        <dbReference type="ARBA" id="ARBA00022927"/>
    </source>
</evidence>
<organism evidence="7">
    <name type="scientific">Melanopsichium pennsylvanicum 4</name>
    <dbReference type="NCBI Taxonomy" id="1398559"/>
    <lineage>
        <taxon>Eukaryota</taxon>
        <taxon>Fungi</taxon>
        <taxon>Dikarya</taxon>
        <taxon>Basidiomycota</taxon>
        <taxon>Ustilaginomycotina</taxon>
        <taxon>Ustilaginomycetes</taxon>
        <taxon>Ustilaginales</taxon>
        <taxon>Ustilaginaceae</taxon>
        <taxon>Melanopsichium</taxon>
    </lineage>
</organism>
<dbReference type="InterPro" id="IPR013244">
    <property type="entry name" value="Sec39_domain"/>
</dbReference>
<feature type="compositionally biased region" description="Polar residues" evidence="5">
    <location>
        <begin position="1055"/>
        <end position="1065"/>
    </location>
</feature>
<keyword evidence="2" id="KW-0813">Transport</keyword>
<evidence type="ECO:0000256" key="3">
    <source>
        <dbReference type="ARBA" id="ARBA00022824"/>
    </source>
</evidence>
<evidence type="ECO:0000256" key="2">
    <source>
        <dbReference type="ARBA" id="ARBA00022448"/>
    </source>
</evidence>
<keyword evidence="3" id="KW-0256">Endoplasmic reticulum</keyword>
<dbReference type="GO" id="GO:0006890">
    <property type="term" value="P:retrograde vesicle-mediated transport, Golgi to endoplasmic reticulum"/>
    <property type="evidence" value="ECO:0007669"/>
    <property type="project" value="InterPro"/>
</dbReference>
<name>A0A077R5X7_9BASI</name>
<dbReference type="EMBL" id="HG529541">
    <property type="protein sequence ID" value="CDI52444.1"/>
    <property type="molecule type" value="Genomic_DNA"/>
</dbReference>
<feature type="domain" description="Sec39" evidence="6">
    <location>
        <begin position="553"/>
        <end position="896"/>
    </location>
</feature>
<dbReference type="AlphaFoldDB" id="A0A077R5X7"/>
<evidence type="ECO:0000259" key="6">
    <source>
        <dbReference type="Pfam" id="PF08314"/>
    </source>
</evidence>
<dbReference type="GO" id="GO:0005783">
    <property type="term" value="C:endoplasmic reticulum"/>
    <property type="evidence" value="ECO:0007669"/>
    <property type="project" value="UniProtKB-SubCell"/>
</dbReference>